<dbReference type="Proteomes" id="UP000293142">
    <property type="component" value="Unassembled WGS sequence"/>
</dbReference>
<dbReference type="InterPro" id="IPR001303">
    <property type="entry name" value="Aldolase_II/adducin_N"/>
</dbReference>
<evidence type="ECO:0000256" key="6">
    <source>
        <dbReference type="ARBA" id="ARBA00022833"/>
    </source>
</evidence>
<dbReference type="GO" id="GO:0008742">
    <property type="term" value="F:L-ribulose-phosphate 4-epimerase activity"/>
    <property type="evidence" value="ECO:0007669"/>
    <property type="project" value="UniProtKB-EC"/>
</dbReference>
<dbReference type="InterPro" id="IPR036409">
    <property type="entry name" value="Aldolase_II/adducin_N_sf"/>
</dbReference>
<evidence type="ECO:0000256" key="13">
    <source>
        <dbReference type="ARBA" id="ARBA00074961"/>
    </source>
</evidence>
<evidence type="ECO:0000256" key="3">
    <source>
        <dbReference type="ARBA" id="ARBA00010037"/>
    </source>
</evidence>
<comment type="catalytic activity">
    <reaction evidence="1">
        <text>L-ribulose 5-phosphate = D-xylulose 5-phosphate</text>
        <dbReference type="Rhea" id="RHEA:22368"/>
        <dbReference type="ChEBI" id="CHEBI:57737"/>
        <dbReference type="ChEBI" id="CHEBI:58226"/>
        <dbReference type="EC" id="5.1.3.4"/>
    </reaction>
</comment>
<name>A0A4Q9DNP9_9BACL</name>
<comment type="cofactor">
    <cofactor evidence="2">
        <name>Zn(2+)</name>
        <dbReference type="ChEBI" id="CHEBI:29105"/>
    </cofactor>
</comment>
<evidence type="ECO:0000256" key="10">
    <source>
        <dbReference type="ARBA" id="ARBA00032206"/>
    </source>
</evidence>
<dbReference type="PANTHER" id="PTHR22789:SF8">
    <property type="entry name" value="L-RIBULOSE-5-PHOSPHATE 4-EPIMERASE SGBE"/>
    <property type="match status" value="1"/>
</dbReference>
<proteinExistence type="inferred from homology"/>
<dbReference type="FunFam" id="3.40.225.10:FF:000001">
    <property type="entry name" value="L-ribulose-5-phosphate 4-epimerase UlaF"/>
    <property type="match status" value="1"/>
</dbReference>
<dbReference type="OrthoDB" id="9786287at2"/>
<dbReference type="EC" id="5.1.3.4" evidence="4"/>
<dbReference type="PANTHER" id="PTHR22789">
    <property type="entry name" value="FUCULOSE PHOSPHATE ALDOLASE"/>
    <property type="match status" value="1"/>
</dbReference>
<feature type="domain" description="Class II aldolase/adducin N-terminal" evidence="14">
    <location>
        <begin position="7"/>
        <end position="195"/>
    </location>
</feature>
<keyword evidence="7" id="KW-0054">Arabinose catabolism</keyword>
<evidence type="ECO:0000256" key="9">
    <source>
        <dbReference type="ARBA" id="ARBA00023277"/>
    </source>
</evidence>
<evidence type="ECO:0000256" key="1">
    <source>
        <dbReference type="ARBA" id="ARBA00001726"/>
    </source>
</evidence>
<evidence type="ECO:0000313" key="16">
    <source>
        <dbReference type="Proteomes" id="UP000293142"/>
    </source>
</evidence>
<evidence type="ECO:0000256" key="7">
    <source>
        <dbReference type="ARBA" id="ARBA00022935"/>
    </source>
</evidence>
<dbReference type="InterPro" id="IPR050197">
    <property type="entry name" value="Aldolase_class_II_sugar_metab"/>
</dbReference>
<sequence length="238" mass="26186">MLEKLKEAVLEANLELPKQGMVKFTWGNVSGIDRDSGLVVIKPSGVSYANMKRDDMVVVDLQGRVVEGHLRPSSDTPTHIVLYKVFRDIGGIVHTHSPWATSWAQAGRAIPILGTTQADYFYGDVPCTRKMTESEIRLDYEAETGNVIAETFKDINPLHVPGVVVNGHAPFAWGKNPHDAVHNAMVLEEVAQIAYHTLQLNASVPSLDQALQDKHFLRKHGPGAYYGQIKGQGGSHEQ</sequence>
<dbReference type="AlphaFoldDB" id="A0A4Q9DNP9"/>
<comment type="similarity">
    <text evidence="3">Belongs to the aldolase class II family. AraD/FucA subfamily.</text>
</comment>
<dbReference type="NCBIfam" id="NF006047">
    <property type="entry name" value="PRK08193.1"/>
    <property type="match status" value="1"/>
</dbReference>
<evidence type="ECO:0000256" key="12">
    <source>
        <dbReference type="ARBA" id="ARBA00060520"/>
    </source>
</evidence>
<dbReference type="NCBIfam" id="NF009003">
    <property type="entry name" value="PRK12348.1"/>
    <property type="match status" value="1"/>
</dbReference>
<comment type="pathway">
    <text evidence="12">Carbohydrate degradation; L-arabinose degradation via L-ribulose; D-xylulose 5-phosphate from L-arabinose (bacterial route): step 3/3.</text>
</comment>
<gene>
    <name evidence="15" type="ORF">EYB31_19045</name>
</gene>
<dbReference type="CDD" id="cd00398">
    <property type="entry name" value="Aldolase_II"/>
    <property type="match status" value="1"/>
</dbReference>
<keyword evidence="5" id="KW-0479">Metal-binding</keyword>
<comment type="function">
    <text evidence="11">Involved in the degradation of L-arabinose. Catalyzes the interconversion of L-ribulose 5-phosphate (LRu5P) and D-xylulose 5-phosphate (D-Xu5P) via a retroaldol/aldol mechanism (carbon-carbon bond cleavage analogous to a class II aldolase reaction).</text>
</comment>
<evidence type="ECO:0000259" key="14">
    <source>
        <dbReference type="SMART" id="SM01007"/>
    </source>
</evidence>
<evidence type="ECO:0000256" key="4">
    <source>
        <dbReference type="ARBA" id="ARBA00013186"/>
    </source>
</evidence>
<dbReference type="Gene3D" id="3.40.225.10">
    <property type="entry name" value="Class II aldolase/adducin N-terminal domain"/>
    <property type="match status" value="1"/>
</dbReference>
<evidence type="ECO:0000313" key="15">
    <source>
        <dbReference type="EMBL" id="TBL76529.1"/>
    </source>
</evidence>
<dbReference type="EMBL" id="SIRE01000013">
    <property type="protein sequence ID" value="TBL76529.1"/>
    <property type="molecule type" value="Genomic_DNA"/>
</dbReference>
<organism evidence="15 16">
    <name type="scientific">Paenibacillus thalictri</name>
    <dbReference type="NCBI Taxonomy" id="2527873"/>
    <lineage>
        <taxon>Bacteria</taxon>
        <taxon>Bacillati</taxon>
        <taxon>Bacillota</taxon>
        <taxon>Bacilli</taxon>
        <taxon>Bacillales</taxon>
        <taxon>Paenibacillaceae</taxon>
        <taxon>Paenibacillus</taxon>
    </lineage>
</organism>
<keyword evidence="8" id="KW-0413">Isomerase</keyword>
<accession>A0A4Q9DNP9</accession>
<dbReference type="GO" id="GO:0046872">
    <property type="term" value="F:metal ion binding"/>
    <property type="evidence" value="ECO:0007669"/>
    <property type="project" value="UniProtKB-KW"/>
</dbReference>
<dbReference type="Pfam" id="PF00596">
    <property type="entry name" value="Aldolase_II"/>
    <property type="match status" value="1"/>
</dbReference>
<reference evidence="15 16" key="1">
    <citation type="submission" date="2019-02" db="EMBL/GenBank/DDBJ databases">
        <title>Paenibacillus sp. nov., isolated from surface-sterilized tissue of Thalictrum simplex L.</title>
        <authorList>
            <person name="Tuo L."/>
        </authorList>
    </citation>
    <scope>NUCLEOTIDE SEQUENCE [LARGE SCALE GENOMIC DNA]</scope>
    <source>
        <strain evidence="15 16">N2SHLJ1</strain>
    </source>
</reference>
<dbReference type="GO" id="GO:0005829">
    <property type="term" value="C:cytosol"/>
    <property type="evidence" value="ECO:0007669"/>
    <property type="project" value="TreeGrafter"/>
</dbReference>
<evidence type="ECO:0000256" key="11">
    <source>
        <dbReference type="ARBA" id="ARBA00053542"/>
    </source>
</evidence>
<keyword evidence="9" id="KW-0119">Carbohydrate metabolism</keyword>
<protein>
    <recommendedName>
        <fullName evidence="13">L-ribulose-5-phosphate 4-epimerase</fullName>
        <ecNumber evidence="4">5.1.3.4</ecNumber>
    </recommendedName>
    <alternativeName>
        <fullName evidence="10">Phosphoribulose isomerase</fullName>
    </alternativeName>
</protein>
<dbReference type="SUPFAM" id="SSF53639">
    <property type="entry name" value="AraD/HMP-PK domain-like"/>
    <property type="match status" value="1"/>
</dbReference>
<dbReference type="RefSeq" id="WP_131015003.1">
    <property type="nucleotide sequence ID" value="NZ_SIRE01000013.1"/>
</dbReference>
<evidence type="ECO:0000256" key="2">
    <source>
        <dbReference type="ARBA" id="ARBA00001947"/>
    </source>
</evidence>
<keyword evidence="6" id="KW-0862">Zinc</keyword>
<dbReference type="GO" id="GO:0016832">
    <property type="term" value="F:aldehyde-lyase activity"/>
    <property type="evidence" value="ECO:0007669"/>
    <property type="project" value="TreeGrafter"/>
</dbReference>
<keyword evidence="16" id="KW-1185">Reference proteome</keyword>
<dbReference type="SMART" id="SM01007">
    <property type="entry name" value="Aldolase_II"/>
    <property type="match status" value="1"/>
</dbReference>
<comment type="caution">
    <text evidence="15">The sequence shown here is derived from an EMBL/GenBank/DDBJ whole genome shotgun (WGS) entry which is preliminary data.</text>
</comment>
<dbReference type="GO" id="GO:0019568">
    <property type="term" value="P:arabinose catabolic process"/>
    <property type="evidence" value="ECO:0007669"/>
    <property type="project" value="UniProtKB-KW"/>
</dbReference>
<evidence type="ECO:0000256" key="5">
    <source>
        <dbReference type="ARBA" id="ARBA00022723"/>
    </source>
</evidence>
<evidence type="ECO:0000256" key="8">
    <source>
        <dbReference type="ARBA" id="ARBA00023235"/>
    </source>
</evidence>